<organism evidence="7 8">
    <name type="scientific">Nonomuraea soli</name>
    <dbReference type="NCBI Taxonomy" id="1032476"/>
    <lineage>
        <taxon>Bacteria</taxon>
        <taxon>Bacillati</taxon>
        <taxon>Actinomycetota</taxon>
        <taxon>Actinomycetes</taxon>
        <taxon>Streptosporangiales</taxon>
        <taxon>Streptosporangiaceae</taxon>
        <taxon>Nonomuraea</taxon>
    </lineage>
</organism>
<evidence type="ECO:0000256" key="4">
    <source>
        <dbReference type="ARBA" id="ARBA00023163"/>
    </source>
</evidence>
<keyword evidence="4" id="KW-0804">Transcription</keyword>
<dbReference type="InterPro" id="IPR000847">
    <property type="entry name" value="LysR_HTH_N"/>
</dbReference>
<dbReference type="PROSITE" id="PS50931">
    <property type="entry name" value="HTH_LYSR"/>
    <property type="match status" value="1"/>
</dbReference>
<keyword evidence="3 7" id="KW-0238">DNA-binding</keyword>
<dbReference type="InterPro" id="IPR005119">
    <property type="entry name" value="LysR_subst-bd"/>
</dbReference>
<feature type="region of interest" description="Disordered" evidence="5">
    <location>
        <begin position="189"/>
        <end position="339"/>
    </location>
</feature>
<proteinExistence type="inferred from homology"/>
<dbReference type="AlphaFoldDB" id="A0A7W0HUM3"/>
<name>A0A7W0HUM3_9ACTN</name>
<keyword evidence="2" id="KW-0805">Transcription regulation</keyword>
<dbReference type="Gene3D" id="1.10.10.10">
    <property type="entry name" value="Winged helix-like DNA-binding domain superfamily/Winged helix DNA-binding domain"/>
    <property type="match status" value="1"/>
</dbReference>
<feature type="compositionally biased region" description="Gly residues" evidence="5">
    <location>
        <begin position="282"/>
        <end position="295"/>
    </location>
</feature>
<dbReference type="SUPFAM" id="SSF46785">
    <property type="entry name" value="Winged helix' DNA-binding domain"/>
    <property type="match status" value="1"/>
</dbReference>
<feature type="compositionally biased region" description="Low complexity" evidence="5">
    <location>
        <begin position="296"/>
        <end position="305"/>
    </location>
</feature>
<evidence type="ECO:0000256" key="2">
    <source>
        <dbReference type="ARBA" id="ARBA00023015"/>
    </source>
</evidence>
<comment type="similarity">
    <text evidence="1">Belongs to the LysR transcriptional regulatory family.</text>
</comment>
<dbReference type="InterPro" id="IPR036390">
    <property type="entry name" value="WH_DNA-bd_sf"/>
</dbReference>
<evidence type="ECO:0000259" key="6">
    <source>
        <dbReference type="PROSITE" id="PS50931"/>
    </source>
</evidence>
<feature type="domain" description="HTH lysR-type" evidence="6">
    <location>
        <begin position="1"/>
        <end position="58"/>
    </location>
</feature>
<evidence type="ECO:0000256" key="1">
    <source>
        <dbReference type="ARBA" id="ARBA00009437"/>
    </source>
</evidence>
<gene>
    <name evidence="7" type="ORF">HNR30_007725</name>
</gene>
<sequence>MDTRLLRVLVELERRGTLRAVAEATGYGTSAVSQQLATLERDVGATLVEPDGRRLRLTPAGELLADHGRRILAAVAEARAALDPLSEPSGTLRIAAFAGALSRDLLPVARRLAASHPSLRLLLSEHEPDEVFELLDSGRIELGFVYDYNLVPWAGREPTELLCDTPLVLAVPASLADAYGAAGDQWLSTDAAPDGAPGTASGASTPLGGTPGGRPFEARAPISDAPARAASGADAPVGPPGRASSGAAGPAIEAGAALTSGAGSSVNGEAGATPISEAGASPSGGAGATLPGGAGATPNGEAGASANGGAGATLPGGTGTTPNGGAGASANGGTGASASGGAGAALNGVPFGAAPGKGAPFLDALARWAGTPWVVNSRSRADDELAARVCALAGFTPVVAHRADSLELVLDIVESELGVALVPAFLPSRPGVRLLPLHGLDVRRRMYAVTRPGGWRWPGVRLVVDQVIAGI</sequence>
<feature type="compositionally biased region" description="Low complexity" evidence="5">
    <location>
        <begin position="223"/>
        <end position="265"/>
    </location>
</feature>
<reference evidence="7 8" key="1">
    <citation type="submission" date="2020-07" db="EMBL/GenBank/DDBJ databases">
        <title>Genomic Encyclopedia of Type Strains, Phase IV (KMG-IV): sequencing the most valuable type-strain genomes for metagenomic binning, comparative biology and taxonomic classification.</title>
        <authorList>
            <person name="Goeker M."/>
        </authorList>
    </citation>
    <scope>NUCLEOTIDE SEQUENCE [LARGE SCALE GENOMIC DNA]</scope>
    <source>
        <strain evidence="7 8">DSM 45533</strain>
    </source>
</reference>
<dbReference type="PANTHER" id="PTHR30346">
    <property type="entry name" value="TRANSCRIPTIONAL DUAL REGULATOR HCAR-RELATED"/>
    <property type="match status" value="1"/>
</dbReference>
<evidence type="ECO:0000313" key="7">
    <source>
        <dbReference type="EMBL" id="MBA2896334.1"/>
    </source>
</evidence>
<dbReference type="Proteomes" id="UP000530928">
    <property type="component" value="Unassembled WGS sequence"/>
</dbReference>
<dbReference type="Pfam" id="PF00126">
    <property type="entry name" value="HTH_1"/>
    <property type="match status" value="1"/>
</dbReference>
<dbReference type="RefSeq" id="WP_181615028.1">
    <property type="nucleotide sequence ID" value="NZ_BAABAM010000007.1"/>
</dbReference>
<dbReference type="SUPFAM" id="SSF53850">
    <property type="entry name" value="Periplasmic binding protein-like II"/>
    <property type="match status" value="2"/>
</dbReference>
<dbReference type="GO" id="GO:0003700">
    <property type="term" value="F:DNA-binding transcription factor activity"/>
    <property type="evidence" value="ECO:0007669"/>
    <property type="project" value="InterPro"/>
</dbReference>
<keyword evidence="8" id="KW-1185">Reference proteome</keyword>
<dbReference type="Gene3D" id="3.40.190.10">
    <property type="entry name" value="Periplasmic binding protein-like II"/>
    <property type="match status" value="2"/>
</dbReference>
<dbReference type="GO" id="GO:0032993">
    <property type="term" value="C:protein-DNA complex"/>
    <property type="evidence" value="ECO:0007669"/>
    <property type="project" value="TreeGrafter"/>
</dbReference>
<evidence type="ECO:0000313" key="8">
    <source>
        <dbReference type="Proteomes" id="UP000530928"/>
    </source>
</evidence>
<dbReference type="InterPro" id="IPR036388">
    <property type="entry name" value="WH-like_DNA-bd_sf"/>
</dbReference>
<dbReference type="GO" id="GO:0003677">
    <property type="term" value="F:DNA binding"/>
    <property type="evidence" value="ECO:0007669"/>
    <property type="project" value="UniProtKB-KW"/>
</dbReference>
<evidence type="ECO:0000256" key="3">
    <source>
        <dbReference type="ARBA" id="ARBA00023125"/>
    </source>
</evidence>
<dbReference type="EMBL" id="JACDUR010000008">
    <property type="protein sequence ID" value="MBA2896334.1"/>
    <property type="molecule type" value="Genomic_DNA"/>
</dbReference>
<comment type="caution">
    <text evidence="7">The sequence shown here is derived from an EMBL/GenBank/DDBJ whole genome shotgun (WGS) entry which is preliminary data.</text>
</comment>
<feature type="compositionally biased region" description="Gly residues" evidence="5">
    <location>
        <begin position="306"/>
        <end position="339"/>
    </location>
</feature>
<dbReference type="PANTHER" id="PTHR30346:SF29">
    <property type="entry name" value="LYSR SUBSTRATE-BINDING"/>
    <property type="match status" value="1"/>
</dbReference>
<accession>A0A7W0HUM3</accession>
<protein>
    <submittedName>
        <fullName evidence="7">DNA-binding transcriptional LysR family regulator</fullName>
    </submittedName>
</protein>
<dbReference type="Pfam" id="PF03466">
    <property type="entry name" value="LysR_substrate"/>
    <property type="match status" value="2"/>
</dbReference>
<evidence type="ECO:0000256" key="5">
    <source>
        <dbReference type="SAM" id="MobiDB-lite"/>
    </source>
</evidence>